<comment type="caution">
    <text evidence="2">The sequence shown here is derived from an EMBL/GenBank/DDBJ whole genome shotgun (WGS) entry which is preliminary data.</text>
</comment>
<feature type="domain" description="PD-(D/E)XK endonuclease-like" evidence="1">
    <location>
        <begin position="13"/>
        <end position="252"/>
    </location>
</feature>
<reference evidence="2" key="1">
    <citation type="journal article" date="2015" name="Nature">
        <title>Complex archaea that bridge the gap between prokaryotes and eukaryotes.</title>
        <authorList>
            <person name="Spang A."/>
            <person name="Saw J.H."/>
            <person name="Jorgensen S.L."/>
            <person name="Zaremba-Niedzwiedzka K."/>
            <person name="Martijn J."/>
            <person name="Lind A.E."/>
            <person name="van Eijk R."/>
            <person name="Schleper C."/>
            <person name="Guy L."/>
            <person name="Ettema T.J."/>
        </authorList>
    </citation>
    <scope>NUCLEOTIDE SEQUENCE</scope>
</reference>
<protein>
    <recommendedName>
        <fullName evidence="1">PD-(D/E)XK endonuclease-like domain-containing protein</fullName>
    </recommendedName>
</protein>
<dbReference type="InterPro" id="IPR011335">
    <property type="entry name" value="Restrct_endonuc-II-like"/>
</dbReference>
<accession>A0A0F9CIT7</accession>
<organism evidence="2">
    <name type="scientific">marine sediment metagenome</name>
    <dbReference type="NCBI Taxonomy" id="412755"/>
    <lineage>
        <taxon>unclassified sequences</taxon>
        <taxon>metagenomes</taxon>
        <taxon>ecological metagenomes</taxon>
    </lineage>
</organism>
<dbReference type="InterPro" id="IPR011604">
    <property type="entry name" value="PDDEXK-like_dom_sf"/>
</dbReference>
<dbReference type="EMBL" id="LAZR01033106">
    <property type="protein sequence ID" value="KKL49039.1"/>
    <property type="molecule type" value="Genomic_DNA"/>
</dbReference>
<evidence type="ECO:0000259" key="1">
    <source>
        <dbReference type="Pfam" id="PF12705"/>
    </source>
</evidence>
<dbReference type="Gene3D" id="3.90.320.10">
    <property type="match status" value="1"/>
</dbReference>
<dbReference type="InterPro" id="IPR038726">
    <property type="entry name" value="PDDEXK_AddAB-type"/>
</dbReference>
<name>A0A0F9CIT7_9ZZZZ</name>
<proteinExistence type="predicted"/>
<dbReference type="SUPFAM" id="SSF52980">
    <property type="entry name" value="Restriction endonuclease-like"/>
    <property type="match status" value="1"/>
</dbReference>
<sequence>MPERKILFINSHKLEDFQTCPYKYNLYHIEGLEPKAETRLGLVKGTVWHGMMRVWNQGIIKGRDKFELHAECLDWFWDNHPAIISSEEAHLIAQRFTDYRVKYQADNYTPLAAEKGFSKLLYEDAYCQVIYEGTIDLLLRMKDGTLAWLDYKTQHPGFSRDQYHYSNQFLGYTWAVGNSHGFIDYTTWSKTITNKTLRRSLVSMSPERIETWKQLTINWALDIIRTHIQGYFIQNYSACDTKYGICRYTPICTAEKAIITMVKEREFQVVEPYRSW</sequence>
<dbReference type="Pfam" id="PF12705">
    <property type="entry name" value="PDDEXK_1"/>
    <property type="match status" value="1"/>
</dbReference>
<evidence type="ECO:0000313" key="2">
    <source>
        <dbReference type="EMBL" id="KKL49039.1"/>
    </source>
</evidence>
<dbReference type="AlphaFoldDB" id="A0A0F9CIT7"/>
<gene>
    <name evidence="2" type="ORF">LCGC14_2319500</name>
</gene>